<protein>
    <submittedName>
        <fullName evidence="2">Uncharacterized protein</fullName>
    </submittedName>
</protein>
<evidence type="ECO:0000313" key="3">
    <source>
        <dbReference type="Proteomes" id="UP000004679"/>
    </source>
</evidence>
<evidence type="ECO:0000313" key="2">
    <source>
        <dbReference type="EMBL" id="EEF80477.1"/>
    </source>
</evidence>
<proteinExistence type="predicted"/>
<dbReference type="Proteomes" id="UP000004679">
    <property type="component" value="Unassembled WGS sequence"/>
</dbReference>
<dbReference type="EMBL" id="GG657892">
    <property type="protein sequence ID" value="EEF80477.1"/>
    <property type="molecule type" value="Genomic_DNA"/>
</dbReference>
<keyword evidence="1" id="KW-1133">Transmembrane helix</keyword>
<feature type="transmembrane region" description="Helical" evidence="1">
    <location>
        <begin position="17"/>
        <end position="37"/>
    </location>
</feature>
<dbReference type="HOGENOM" id="CLU_3292359_0_0_6"/>
<organism evidence="2 3">
    <name type="scientific">Methylophaga thiooxydans DMS010</name>
    <dbReference type="NCBI Taxonomy" id="637616"/>
    <lineage>
        <taxon>Bacteria</taxon>
        <taxon>Pseudomonadati</taxon>
        <taxon>Pseudomonadota</taxon>
        <taxon>Gammaproteobacteria</taxon>
        <taxon>Thiotrichales</taxon>
        <taxon>Piscirickettsiaceae</taxon>
        <taxon>Methylophaga</taxon>
    </lineage>
</organism>
<keyword evidence="3" id="KW-1185">Reference proteome</keyword>
<sequence>MLLLSGFIISKWQNYPVILWVAVAIMVVIWLVEYFFLQNR</sequence>
<name>C0N447_9GAMM</name>
<evidence type="ECO:0000256" key="1">
    <source>
        <dbReference type="SAM" id="Phobius"/>
    </source>
</evidence>
<keyword evidence="1" id="KW-0812">Transmembrane</keyword>
<accession>C0N447</accession>
<reference evidence="2 3" key="1">
    <citation type="journal article" date="2011" name="J. Bacteriol.">
        <title>Draft genome sequence of the chemolithoheterotrophic, halophilic methylotroph Methylophaga thiooxydans DMS010.</title>
        <authorList>
            <person name="Boden R."/>
            <person name="Ferriera S."/>
            <person name="Johnson J."/>
            <person name="Kelly D.P."/>
            <person name="Murrell J.C."/>
            <person name="Schafer H."/>
        </authorList>
    </citation>
    <scope>NUCLEOTIDE SEQUENCE [LARGE SCALE GENOMIC DNA]</scope>
    <source>
        <strain evidence="2 3">DMS010</strain>
    </source>
</reference>
<gene>
    <name evidence="2" type="ORF">MDMS009_802</name>
</gene>
<dbReference type="AlphaFoldDB" id="C0N447"/>
<keyword evidence="1" id="KW-0472">Membrane</keyword>